<evidence type="ECO:0000256" key="1">
    <source>
        <dbReference type="SAM" id="Phobius"/>
    </source>
</evidence>
<reference evidence="2" key="1">
    <citation type="submission" date="2018-05" db="EMBL/GenBank/DDBJ databases">
        <authorList>
            <person name="Lanie J.A."/>
            <person name="Ng W.-L."/>
            <person name="Kazmierczak K.M."/>
            <person name="Andrzejewski T.M."/>
            <person name="Davidsen T.M."/>
            <person name="Wayne K.J."/>
            <person name="Tettelin H."/>
            <person name="Glass J.I."/>
            <person name="Rusch D."/>
            <person name="Podicherti R."/>
            <person name="Tsui H.-C.T."/>
            <person name="Winkler M.E."/>
        </authorList>
    </citation>
    <scope>NUCLEOTIDE SEQUENCE</scope>
</reference>
<proteinExistence type="predicted"/>
<gene>
    <name evidence="2" type="ORF">METZ01_LOCUS462325</name>
</gene>
<dbReference type="SUPFAM" id="SSF103481">
    <property type="entry name" value="Multidrug resistance efflux transporter EmrE"/>
    <property type="match status" value="1"/>
</dbReference>
<protein>
    <submittedName>
        <fullName evidence="2">Uncharacterized protein</fullName>
    </submittedName>
</protein>
<name>A0A383APH0_9ZZZZ</name>
<dbReference type="InterPro" id="IPR037185">
    <property type="entry name" value="EmrE-like"/>
</dbReference>
<dbReference type="EMBL" id="UINC01193722">
    <property type="protein sequence ID" value="SVE09471.1"/>
    <property type="molecule type" value="Genomic_DNA"/>
</dbReference>
<dbReference type="AlphaFoldDB" id="A0A383APH0"/>
<keyword evidence="1" id="KW-0812">Transmembrane</keyword>
<feature type="transmembrane region" description="Helical" evidence="1">
    <location>
        <begin position="12"/>
        <end position="30"/>
    </location>
</feature>
<sequence length="34" mass="3812">IFKYKQFPNIYGIIGIILIVVGVILVNYLGKTNS</sequence>
<evidence type="ECO:0000313" key="2">
    <source>
        <dbReference type="EMBL" id="SVE09471.1"/>
    </source>
</evidence>
<organism evidence="2">
    <name type="scientific">marine metagenome</name>
    <dbReference type="NCBI Taxonomy" id="408172"/>
    <lineage>
        <taxon>unclassified sequences</taxon>
        <taxon>metagenomes</taxon>
        <taxon>ecological metagenomes</taxon>
    </lineage>
</organism>
<feature type="non-terminal residue" evidence="2">
    <location>
        <position position="1"/>
    </location>
</feature>
<keyword evidence="1" id="KW-1133">Transmembrane helix</keyword>
<keyword evidence="1" id="KW-0472">Membrane</keyword>
<accession>A0A383APH0</accession>